<gene>
    <name evidence="4" type="ORF">GKE90_14160</name>
</gene>
<evidence type="ECO:0000259" key="2">
    <source>
        <dbReference type="Pfam" id="PF13111"/>
    </source>
</evidence>
<dbReference type="EMBL" id="WKPO01000021">
    <property type="protein sequence ID" value="MSB49825.1"/>
    <property type="molecule type" value="Genomic_DNA"/>
</dbReference>
<reference evidence="4 5" key="1">
    <citation type="journal article" date="2019" name="Nat. Med.">
        <title>A library of human gut bacterial isolates paired with longitudinal multiomics data enables mechanistic microbiome research.</title>
        <authorList>
            <person name="Poyet M."/>
            <person name="Groussin M."/>
            <person name="Gibbons S.M."/>
            <person name="Avila-Pacheco J."/>
            <person name="Jiang X."/>
            <person name="Kearney S.M."/>
            <person name="Perrotta A.R."/>
            <person name="Berdy B."/>
            <person name="Zhao S."/>
            <person name="Lieberman T.D."/>
            <person name="Swanson P.K."/>
            <person name="Smith M."/>
            <person name="Roesemann S."/>
            <person name="Alexander J.E."/>
            <person name="Rich S.A."/>
            <person name="Livny J."/>
            <person name="Vlamakis H."/>
            <person name="Clish C."/>
            <person name="Bullock K."/>
            <person name="Deik A."/>
            <person name="Scott J."/>
            <person name="Pierce K.A."/>
            <person name="Xavier R.J."/>
            <person name="Alm E.J."/>
        </authorList>
    </citation>
    <scope>NUCLEOTIDE SEQUENCE [LARGE SCALE GENOMIC DNA]</scope>
    <source>
        <strain evidence="4 5">BIOML-A5</strain>
    </source>
</reference>
<feature type="domain" description="Prokaryotic pPIWI-RE MID" evidence="3">
    <location>
        <begin position="457"/>
        <end position="537"/>
    </location>
</feature>
<dbReference type="Pfam" id="PF18157">
    <property type="entry name" value="MID_pPIWI_RE"/>
    <property type="match status" value="1"/>
</dbReference>
<feature type="domain" description="pPIWI-RE module N-terminal" evidence="2">
    <location>
        <begin position="10"/>
        <end position="371"/>
    </location>
</feature>
<dbReference type="Pfam" id="PF13111">
    <property type="entry name" value="pPIWI_RE_X"/>
    <property type="match status" value="1"/>
</dbReference>
<organism evidence="4 5">
    <name type="scientific">Flavonifractor plautii</name>
    <name type="common">Fusobacterium plautii</name>
    <dbReference type="NCBI Taxonomy" id="292800"/>
    <lineage>
        <taxon>Bacteria</taxon>
        <taxon>Bacillati</taxon>
        <taxon>Bacillota</taxon>
        <taxon>Clostridia</taxon>
        <taxon>Eubacteriales</taxon>
        <taxon>Oscillospiraceae</taxon>
        <taxon>Flavonifractor</taxon>
    </lineage>
</organism>
<dbReference type="RefSeq" id="WP_138308046.1">
    <property type="nucleotide sequence ID" value="NZ_CP084007.1"/>
</dbReference>
<dbReference type="AlphaFoldDB" id="A0A6I2RGG5"/>
<dbReference type="Proteomes" id="UP000429811">
    <property type="component" value="Unassembled WGS sequence"/>
</dbReference>
<dbReference type="Pfam" id="PF13032">
    <property type="entry name" value="RNaseH_pPIWI_RE"/>
    <property type="match status" value="1"/>
</dbReference>
<sequence>MNNKIYPLAYTLAPGQSCTLHYLGFPERWKEVLLDIARKNNPRFKDEYGLPTIALKKLVESWIEGVIALAPLKKGSIDDQWLTSCYPYSEDDIRVLCELIKVWVKGTYVTLPRVSPLVKKLASDFCKEVNPEAFFALQASSTVCLTFENGTVSESAYQAVPLLAINHLLGKEIFLHGQTLQLCYVTKNQLISRPLSDPNSQHQYSFVFDFSVQTTPPQRKALLLCQMSIRRWVPDASKKDHAPILKENINAHIRVGEDKYCQVQIAYNYISKKVDWKGQDKECYNIWGYEPLPSAEDVLMDPAAYAAHILLPYKNGMWGMNESKIGIGVSVVDKASLYQSIFDLLRDHDMVCEQPEATRISLRGQNFSRLRDPQGYSNPEEFRQWVKKCVETEEIDFEIYGLWNDPAQQKLLHQIQAKIEQDFGPNTQTSCLQIRCICKEVGSLTDAMADDSTKTKIQYCDEIVDKIGKTDAVTACIFVLPGRAQYSKGGDPKQVLRNAFAQTGRVVQFITPEENEGYSKIQNALYDLYRQLGVVTLLDPTKKLPLLANTPCVGMHLCAQVHGIANKARFLPLYVTVNIPEGKTRVYCDAFSKRGVSYREACLEMAKLFWDSNLEQRCVEASRVPAKQKLIELKNHFYSKEDGVLLVVQSDGTTRAVWSGISDKEIGGYDVIEPYCPTEINVGMPKSPYKMSLLDSGVRIIRIRSNQEVPDYYTDFSKKSTEERLQLTSSSGIFQYGDVYWGIHAKPNDPQYTSSFKASRIDHPKQRFAEKDMIELYPLQLQPGDTAENWVFYTNALRHIPIQYNQSLVLPLPLHLAEGLEEYLFDA</sequence>
<evidence type="ECO:0000259" key="1">
    <source>
        <dbReference type="Pfam" id="PF13032"/>
    </source>
</evidence>
<evidence type="ECO:0000313" key="5">
    <source>
        <dbReference type="Proteomes" id="UP000429811"/>
    </source>
</evidence>
<proteinExistence type="predicted"/>
<dbReference type="InterPro" id="IPR024996">
    <property type="entry name" value="RNaseH_pPIWI_RE"/>
</dbReference>
<protein>
    <submittedName>
        <fullName evidence="4">DUF3893 domain-containing protein</fullName>
    </submittedName>
</protein>
<name>A0A6I2RGG5_FLAPL</name>
<dbReference type="InterPro" id="IPR040496">
    <property type="entry name" value="MID_pPIWI_RE"/>
</dbReference>
<evidence type="ECO:0000313" key="4">
    <source>
        <dbReference type="EMBL" id="MSB49825.1"/>
    </source>
</evidence>
<feature type="domain" description="pPIWI-RE RNaseH" evidence="1">
    <location>
        <begin position="563"/>
        <end position="824"/>
    </location>
</feature>
<evidence type="ECO:0000259" key="3">
    <source>
        <dbReference type="Pfam" id="PF18157"/>
    </source>
</evidence>
<comment type="caution">
    <text evidence="4">The sequence shown here is derived from an EMBL/GenBank/DDBJ whole genome shotgun (WGS) entry which is preliminary data.</text>
</comment>
<accession>A0A6I2RGG5</accession>
<dbReference type="InterPro" id="IPR025085">
    <property type="entry name" value="pPIWI_RE_X"/>
</dbReference>